<dbReference type="EMBL" id="JACYWE010000002">
    <property type="protein sequence ID" value="MBD8505562.1"/>
    <property type="molecule type" value="Genomic_DNA"/>
</dbReference>
<evidence type="ECO:0000259" key="3">
    <source>
        <dbReference type="Pfam" id="PF24481"/>
    </source>
</evidence>
<dbReference type="PANTHER" id="PTHR39082">
    <property type="entry name" value="PHOSPHOLIPASE C-BETA-2-RELATED"/>
    <property type="match status" value="1"/>
</dbReference>
<proteinExistence type="predicted"/>
<dbReference type="PANTHER" id="PTHR39082:SF1">
    <property type="entry name" value="SCAVENGER RECEPTOR CLASS A MEMBER 3"/>
    <property type="match status" value="1"/>
</dbReference>
<protein>
    <recommendedName>
        <fullName evidence="6">C4-type zinc ribbon domain-containing protein</fullName>
    </recommendedName>
</protein>
<accession>A0A927JBD9</accession>
<dbReference type="InterPro" id="IPR056003">
    <property type="entry name" value="CT398_CC_hairpin"/>
</dbReference>
<dbReference type="Gene3D" id="1.10.287.1490">
    <property type="match status" value="1"/>
</dbReference>
<dbReference type="Pfam" id="PF02591">
    <property type="entry name" value="Zn_ribbon_9"/>
    <property type="match status" value="1"/>
</dbReference>
<evidence type="ECO:0000256" key="1">
    <source>
        <dbReference type="SAM" id="Coils"/>
    </source>
</evidence>
<sequence length="240" mass="26948">MNAEPQTQLRLLDLAAVDAEMLRLRHRRRTLPEDKELDRLAEELRARKDDAVGKEIVLDDLDRDIKRHEKELSQVRMREEKDTELQRGGTLPAKQLTELQHELDSLARRKSIIEDETLEVMEQREAAEADLQHAGAQVSHVESQIAEVKRHRDEALADIETAERRCATDRDAIAGSFPAELLALYESRVRAGGLGAGVLNGGKCGACRIELDRGELARINAAPADRVLQCPECDAILVRK</sequence>
<evidence type="ECO:0000313" key="4">
    <source>
        <dbReference type="EMBL" id="MBD8505562.1"/>
    </source>
</evidence>
<feature type="domain" description="C4-type zinc ribbon" evidence="2">
    <location>
        <begin position="203"/>
        <end position="237"/>
    </location>
</feature>
<dbReference type="InterPro" id="IPR003743">
    <property type="entry name" value="Zf-RING_7"/>
</dbReference>
<name>A0A927JBD9_9ACTN</name>
<keyword evidence="5" id="KW-1185">Reference proteome</keyword>
<dbReference type="Pfam" id="PF24481">
    <property type="entry name" value="CT398_CC"/>
    <property type="match status" value="1"/>
</dbReference>
<evidence type="ECO:0008006" key="6">
    <source>
        <dbReference type="Google" id="ProtNLM"/>
    </source>
</evidence>
<gene>
    <name evidence="4" type="ORF">HT102_03545</name>
</gene>
<dbReference type="AlphaFoldDB" id="A0A927JBD9"/>
<dbReference type="InterPro" id="IPR052376">
    <property type="entry name" value="Oxidative_Scav/Glycosyltrans"/>
</dbReference>
<dbReference type="Proteomes" id="UP000642993">
    <property type="component" value="Unassembled WGS sequence"/>
</dbReference>
<feature type="coiled-coil region" evidence="1">
    <location>
        <begin position="58"/>
        <end position="116"/>
    </location>
</feature>
<evidence type="ECO:0000313" key="5">
    <source>
        <dbReference type="Proteomes" id="UP000642993"/>
    </source>
</evidence>
<dbReference type="RefSeq" id="WP_192038058.1">
    <property type="nucleotide sequence ID" value="NZ_JACYWE010000002.1"/>
</dbReference>
<reference evidence="4" key="1">
    <citation type="submission" date="2020-09" db="EMBL/GenBank/DDBJ databases">
        <title>Hoyosella lacisalsi sp. nov., a halotolerant actinobacterium isolated from soil of Lake Gudzhirganskoe.</title>
        <authorList>
            <person name="Yang Q."/>
            <person name="Guo P.Y."/>
            <person name="Liu S.W."/>
            <person name="Li F.N."/>
            <person name="Sun C.H."/>
        </authorList>
    </citation>
    <scope>NUCLEOTIDE SEQUENCE</scope>
    <source>
        <strain evidence="4">G463</strain>
    </source>
</reference>
<feature type="domain" description="CT398-like coiled coil hairpin" evidence="3">
    <location>
        <begin position="14"/>
        <end position="191"/>
    </location>
</feature>
<comment type="caution">
    <text evidence="4">The sequence shown here is derived from an EMBL/GenBank/DDBJ whole genome shotgun (WGS) entry which is preliminary data.</text>
</comment>
<organism evidence="4 5">
    <name type="scientific">Lolliginicoccus lacisalsi</name>
    <dbReference type="NCBI Taxonomy" id="2742202"/>
    <lineage>
        <taxon>Bacteria</taxon>
        <taxon>Bacillati</taxon>
        <taxon>Actinomycetota</taxon>
        <taxon>Actinomycetes</taxon>
        <taxon>Mycobacteriales</taxon>
        <taxon>Hoyosellaceae</taxon>
        <taxon>Lolliginicoccus</taxon>
    </lineage>
</organism>
<evidence type="ECO:0000259" key="2">
    <source>
        <dbReference type="Pfam" id="PF02591"/>
    </source>
</evidence>
<keyword evidence="1" id="KW-0175">Coiled coil</keyword>